<dbReference type="InterPro" id="IPR005135">
    <property type="entry name" value="Endo/exonuclease/phosphatase"/>
</dbReference>
<organism evidence="2 3">
    <name type="scientific">Pocillopora meandrina</name>
    <dbReference type="NCBI Taxonomy" id="46732"/>
    <lineage>
        <taxon>Eukaryota</taxon>
        <taxon>Metazoa</taxon>
        <taxon>Cnidaria</taxon>
        <taxon>Anthozoa</taxon>
        <taxon>Hexacorallia</taxon>
        <taxon>Scleractinia</taxon>
        <taxon>Astrocoeniina</taxon>
        <taxon>Pocilloporidae</taxon>
        <taxon>Pocillopora</taxon>
    </lineage>
</organism>
<feature type="non-terminal residue" evidence="2">
    <location>
        <position position="1"/>
    </location>
</feature>
<name>A0AAU9X5U2_9CNID</name>
<protein>
    <recommendedName>
        <fullName evidence="1">Endonuclease/exonuclease/phosphatase domain-containing protein</fullName>
    </recommendedName>
</protein>
<sequence>QGVSIGHSNVRGLRKNLPEVKILLQHTNLDILTISETHLTQDISDNEVNIDGYRILRRDRSHKVGGGVAIYFNISLDCVRISKYDNDGIEALWIELKAHSQRLLPFIKYVHNFKNVLENPKDFKHDLESAPWWVCSTFEDLDDITWAWNCMYNIIASSHIPLRKAKVRKNSLPWMNSEIRKEMNKRYKLLKACDGTPANKNSGLITNPLGTKYLRCYDVLKLNIGKRNLQRPRTQNLSGKL</sequence>
<evidence type="ECO:0000313" key="3">
    <source>
        <dbReference type="Proteomes" id="UP001159428"/>
    </source>
</evidence>
<dbReference type="Pfam" id="PF03372">
    <property type="entry name" value="Exo_endo_phos"/>
    <property type="match status" value="1"/>
</dbReference>
<evidence type="ECO:0000313" key="2">
    <source>
        <dbReference type="EMBL" id="CAH3137642.1"/>
    </source>
</evidence>
<dbReference type="AlphaFoldDB" id="A0AAU9X5U2"/>
<feature type="domain" description="Endonuclease/exonuclease/phosphatase" evidence="1">
    <location>
        <begin position="9"/>
        <end position="109"/>
    </location>
</feature>
<dbReference type="PANTHER" id="PTHR47510:SF3">
    <property type="entry name" value="ENDO_EXONUCLEASE_PHOSPHATASE DOMAIN-CONTAINING PROTEIN"/>
    <property type="match status" value="1"/>
</dbReference>
<proteinExistence type="predicted"/>
<dbReference type="Proteomes" id="UP001159428">
    <property type="component" value="Unassembled WGS sequence"/>
</dbReference>
<dbReference type="InterPro" id="IPR036691">
    <property type="entry name" value="Endo/exonu/phosph_ase_sf"/>
</dbReference>
<reference evidence="2 3" key="1">
    <citation type="submission" date="2022-05" db="EMBL/GenBank/DDBJ databases">
        <authorList>
            <consortium name="Genoscope - CEA"/>
            <person name="William W."/>
        </authorList>
    </citation>
    <scope>NUCLEOTIDE SEQUENCE [LARGE SCALE GENOMIC DNA]</scope>
</reference>
<dbReference type="EMBL" id="CALNXJ010000031">
    <property type="protein sequence ID" value="CAH3137642.1"/>
    <property type="molecule type" value="Genomic_DNA"/>
</dbReference>
<gene>
    <name evidence="2" type="ORF">PMEA_00018186</name>
</gene>
<evidence type="ECO:0000259" key="1">
    <source>
        <dbReference type="Pfam" id="PF03372"/>
    </source>
</evidence>
<dbReference type="Gene3D" id="3.60.10.10">
    <property type="entry name" value="Endonuclease/exonuclease/phosphatase"/>
    <property type="match status" value="1"/>
</dbReference>
<dbReference type="PANTHER" id="PTHR47510">
    <property type="entry name" value="REVERSE TRANSCRIPTASE DOMAIN-CONTAINING PROTEIN"/>
    <property type="match status" value="1"/>
</dbReference>
<accession>A0AAU9X5U2</accession>
<dbReference type="GO" id="GO:0003824">
    <property type="term" value="F:catalytic activity"/>
    <property type="evidence" value="ECO:0007669"/>
    <property type="project" value="InterPro"/>
</dbReference>
<comment type="caution">
    <text evidence="2">The sequence shown here is derived from an EMBL/GenBank/DDBJ whole genome shotgun (WGS) entry which is preliminary data.</text>
</comment>
<dbReference type="SUPFAM" id="SSF56219">
    <property type="entry name" value="DNase I-like"/>
    <property type="match status" value="1"/>
</dbReference>
<keyword evidence="3" id="KW-1185">Reference proteome</keyword>